<sequence length="59" mass="6988">MTLNREWHDAHELGQGAPMDARVAWHLEHAQECGCREIPRTVREELARRGIDEPERRRD</sequence>
<protein>
    <submittedName>
        <fullName evidence="1">Uncharacterized protein</fullName>
    </submittedName>
</protein>
<reference evidence="1 2" key="1">
    <citation type="submission" date="2023-06" db="EMBL/GenBank/DDBJ databases">
        <title>Cellulomonas sp. MW4 Whole genome sequence.</title>
        <authorList>
            <person name="Park S."/>
        </authorList>
    </citation>
    <scope>NUCLEOTIDE SEQUENCE [LARGE SCALE GENOMIC DNA]</scope>
    <source>
        <strain evidence="1 2">MW4</strain>
    </source>
</reference>
<comment type="caution">
    <text evidence="1">The sequence shown here is derived from an EMBL/GenBank/DDBJ whole genome shotgun (WGS) entry which is preliminary data.</text>
</comment>
<organism evidence="1 2">
    <name type="scientific">Cellulomonas alba</name>
    <dbReference type="NCBI Taxonomy" id="3053467"/>
    <lineage>
        <taxon>Bacteria</taxon>
        <taxon>Bacillati</taxon>
        <taxon>Actinomycetota</taxon>
        <taxon>Actinomycetes</taxon>
        <taxon>Micrococcales</taxon>
        <taxon>Cellulomonadaceae</taxon>
        <taxon>Cellulomonas</taxon>
    </lineage>
</organism>
<dbReference type="Proteomes" id="UP001529338">
    <property type="component" value="Unassembled WGS sequence"/>
</dbReference>
<gene>
    <name evidence="1" type="ORF">QRT04_12185</name>
</gene>
<name>A0ABT7SJF5_9CELL</name>
<keyword evidence="2" id="KW-1185">Reference proteome</keyword>
<accession>A0ABT7SJF5</accession>
<evidence type="ECO:0000313" key="2">
    <source>
        <dbReference type="Proteomes" id="UP001529338"/>
    </source>
</evidence>
<evidence type="ECO:0000313" key="1">
    <source>
        <dbReference type="EMBL" id="MDM7855689.1"/>
    </source>
</evidence>
<dbReference type="EMBL" id="JAUCGQ010000001">
    <property type="protein sequence ID" value="MDM7855689.1"/>
    <property type="molecule type" value="Genomic_DNA"/>
</dbReference>
<proteinExistence type="predicted"/>
<dbReference type="RefSeq" id="WP_289455547.1">
    <property type="nucleotide sequence ID" value="NZ_JAUCGQ010000001.1"/>
</dbReference>